<dbReference type="AlphaFoldDB" id="A0ABC8T779"/>
<comment type="caution">
    <text evidence="1">The sequence shown here is derived from an EMBL/GenBank/DDBJ whole genome shotgun (WGS) entry which is preliminary data.</text>
</comment>
<name>A0ABC8T779_9AQUA</name>
<reference evidence="1 2" key="1">
    <citation type="submission" date="2024-02" db="EMBL/GenBank/DDBJ databases">
        <authorList>
            <person name="Vignale AGUSTIN F."/>
            <person name="Sosa J E."/>
            <person name="Modenutti C."/>
        </authorList>
    </citation>
    <scope>NUCLEOTIDE SEQUENCE [LARGE SCALE GENOMIC DNA]</scope>
</reference>
<protein>
    <submittedName>
        <fullName evidence="1">Uncharacterized protein</fullName>
    </submittedName>
</protein>
<evidence type="ECO:0000313" key="2">
    <source>
        <dbReference type="Proteomes" id="UP001642360"/>
    </source>
</evidence>
<dbReference type="Proteomes" id="UP001642360">
    <property type="component" value="Unassembled WGS sequence"/>
</dbReference>
<dbReference type="EMBL" id="CAUOFW020004359">
    <property type="protein sequence ID" value="CAK9165257.1"/>
    <property type="molecule type" value="Genomic_DNA"/>
</dbReference>
<proteinExistence type="predicted"/>
<evidence type="ECO:0000313" key="1">
    <source>
        <dbReference type="EMBL" id="CAK9165257.1"/>
    </source>
</evidence>
<keyword evidence="2" id="KW-1185">Reference proteome</keyword>
<gene>
    <name evidence="1" type="ORF">ILEXP_LOCUS34417</name>
</gene>
<feature type="non-terminal residue" evidence="1">
    <location>
        <position position="147"/>
    </location>
</feature>
<organism evidence="1 2">
    <name type="scientific">Ilex paraguariensis</name>
    <name type="common">yerba mate</name>
    <dbReference type="NCBI Taxonomy" id="185542"/>
    <lineage>
        <taxon>Eukaryota</taxon>
        <taxon>Viridiplantae</taxon>
        <taxon>Streptophyta</taxon>
        <taxon>Embryophyta</taxon>
        <taxon>Tracheophyta</taxon>
        <taxon>Spermatophyta</taxon>
        <taxon>Magnoliopsida</taxon>
        <taxon>eudicotyledons</taxon>
        <taxon>Gunneridae</taxon>
        <taxon>Pentapetalae</taxon>
        <taxon>asterids</taxon>
        <taxon>campanulids</taxon>
        <taxon>Aquifoliales</taxon>
        <taxon>Aquifoliaceae</taxon>
        <taxon>Ilex</taxon>
    </lineage>
</organism>
<sequence>MKRKTNVEVGKIMTDKMVAATSSQGGTSSVTAKRKQRIIVTIEESLNFPNLDEGPNERTTFEHSDYVLVTDVRSKVRTTGVAYAQNMQDFDKRSSKVEVALSTFRSNHEALSVKFTFEVNEIKKMLETLSEKVCKNGRDPPTAEYVH</sequence>
<accession>A0ABC8T779</accession>